<feature type="domain" description="K+ potassium transporter integral membrane" evidence="4">
    <location>
        <begin position="1"/>
        <end position="159"/>
    </location>
</feature>
<feature type="transmembrane region" description="Helical" evidence="3">
    <location>
        <begin position="153"/>
        <end position="172"/>
    </location>
</feature>
<dbReference type="GO" id="GO:0015079">
    <property type="term" value="F:potassium ion transmembrane transporter activity"/>
    <property type="evidence" value="ECO:0007669"/>
    <property type="project" value="InterPro"/>
</dbReference>
<dbReference type="EMBL" id="JAPFFL010000009">
    <property type="protein sequence ID" value="KAJ6704475.1"/>
    <property type="molecule type" value="Genomic_DNA"/>
</dbReference>
<keyword evidence="3" id="KW-1133">Transmembrane helix</keyword>
<dbReference type="GO" id="GO:0005774">
    <property type="term" value="C:vacuolar membrane"/>
    <property type="evidence" value="ECO:0007669"/>
    <property type="project" value="TreeGrafter"/>
</dbReference>
<protein>
    <submittedName>
        <fullName evidence="5">OSMOTIC STRESS POTASSIUM TRANSPORTER</fullName>
    </submittedName>
</protein>
<name>A0A9Q0T8K0_SALVM</name>
<organism evidence="5 6">
    <name type="scientific">Salix viminalis</name>
    <name type="common">Common osier</name>
    <name type="synonym">Basket willow</name>
    <dbReference type="NCBI Taxonomy" id="40686"/>
    <lineage>
        <taxon>Eukaryota</taxon>
        <taxon>Viridiplantae</taxon>
        <taxon>Streptophyta</taxon>
        <taxon>Embryophyta</taxon>
        <taxon>Tracheophyta</taxon>
        <taxon>Spermatophyta</taxon>
        <taxon>Magnoliopsida</taxon>
        <taxon>eudicotyledons</taxon>
        <taxon>Gunneridae</taxon>
        <taxon>Pentapetalae</taxon>
        <taxon>rosids</taxon>
        <taxon>fabids</taxon>
        <taxon>Malpighiales</taxon>
        <taxon>Salicaceae</taxon>
        <taxon>Saliceae</taxon>
        <taxon>Salix</taxon>
    </lineage>
</organism>
<accession>A0A9Q0T8K0</accession>
<evidence type="ECO:0000256" key="3">
    <source>
        <dbReference type="SAM" id="Phobius"/>
    </source>
</evidence>
<reference evidence="5" key="1">
    <citation type="submission" date="2022-11" db="EMBL/GenBank/DDBJ databases">
        <authorList>
            <person name="Hyden B.L."/>
            <person name="Feng K."/>
            <person name="Yates T."/>
            <person name="Jawdy S."/>
            <person name="Smart L.B."/>
            <person name="Muchero W."/>
        </authorList>
    </citation>
    <scope>NUCLEOTIDE SEQUENCE</scope>
    <source>
        <tissue evidence="5">Shoot tip</tissue>
    </source>
</reference>
<dbReference type="GO" id="GO:0005886">
    <property type="term" value="C:plasma membrane"/>
    <property type="evidence" value="ECO:0007669"/>
    <property type="project" value="UniProtKB-SubCell"/>
</dbReference>
<dbReference type="OrthoDB" id="504708at2759"/>
<evidence type="ECO:0000256" key="2">
    <source>
        <dbReference type="ARBA" id="ARBA00008440"/>
    </source>
</evidence>
<dbReference type="PANTHER" id="PTHR30540">
    <property type="entry name" value="OSMOTIC STRESS POTASSIUM TRANSPORTER"/>
    <property type="match status" value="1"/>
</dbReference>
<keyword evidence="3" id="KW-0472">Membrane</keyword>
<reference evidence="5" key="2">
    <citation type="journal article" date="2023" name="Int. J. Mol. Sci.">
        <title>De Novo Assembly and Annotation of 11 Diverse Shrub Willow (Salix) Genomes Reveals Novel Gene Organization in Sex-Linked Regions.</title>
        <authorList>
            <person name="Hyden B."/>
            <person name="Feng K."/>
            <person name="Yates T.B."/>
            <person name="Jawdy S."/>
            <person name="Cereghino C."/>
            <person name="Smart L.B."/>
            <person name="Muchero W."/>
        </authorList>
    </citation>
    <scope>NUCLEOTIDE SEQUENCE [LARGE SCALE GENOMIC DNA]</scope>
    <source>
        <tissue evidence="5">Shoot tip</tissue>
    </source>
</reference>
<dbReference type="PANTHER" id="PTHR30540:SF8">
    <property type="entry name" value="POTASSIUM TRANSPORTER 7"/>
    <property type="match status" value="1"/>
</dbReference>
<keyword evidence="6" id="KW-1185">Reference proteome</keyword>
<comment type="caution">
    <text evidence="5">The sequence shown here is derived from an EMBL/GenBank/DDBJ whole genome shotgun (WGS) entry which is preliminary data.</text>
</comment>
<dbReference type="Pfam" id="PF02705">
    <property type="entry name" value="K_trans"/>
    <property type="match status" value="1"/>
</dbReference>
<keyword evidence="3" id="KW-0812">Transmembrane</keyword>
<feature type="transmembrane region" description="Helical" evidence="3">
    <location>
        <begin position="12"/>
        <end position="37"/>
    </location>
</feature>
<dbReference type="InterPro" id="IPR003855">
    <property type="entry name" value="K+_transporter"/>
</dbReference>
<feature type="transmembrane region" description="Helical" evidence="3">
    <location>
        <begin position="57"/>
        <end position="76"/>
    </location>
</feature>
<dbReference type="GO" id="GO:0000325">
    <property type="term" value="C:plant-type vacuole"/>
    <property type="evidence" value="ECO:0007669"/>
    <property type="project" value="TreeGrafter"/>
</dbReference>
<dbReference type="Proteomes" id="UP001151529">
    <property type="component" value="Chromosome 3"/>
</dbReference>
<proteinExistence type="inferred from homology"/>
<evidence type="ECO:0000256" key="1">
    <source>
        <dbReference type="ARBA" id="ARBA00004651"/>
    </source>
</evidence>
<evidence type="ECO:0000259" key="4">
    <source>
        <dbReference type="Pfam" id="PF02705"/>
    </source>
</evidence>
<gene>
    <name evidence="5" type="ORF">OIU85_030303</name>
</gene>
<evidence type="ECO:0000313" key="5">
    <source>
        <dbReference type="EMBL" id="KAJ6704475.1"/>
    </source>
</evidence>
<comment type="subcellular location">
    <subcellularLocation>
        <location evidence="1">Cell membrane</location>
        <topology evidence="1">Multi-pass membrane protein</topology>
    </subcellularLocation>
</comment>
<evidence type="ECO:0000313" key="6">
    <source>
        <dbReference type="Proteomes" id="UP001151529"/>
    </source>
</evidence>
<dbReference type="AlphaFoldDB" id="A0A9Q0T8K0"/>
<sequence length="184" mass="20537">MFADLCYFPVRSVQLTFVFLVLPCLLLGYLGQAAYLMEHHSVDLAEQAFFTSVPSGVFWPVFLVANLAALIASRTMTTATFSCIKQSTALGCFPRLKIVHTSRKFMGQIYIPVINWFLLVACLVLVCSISSITEIGNAYGNAYFLVRVEFFPSILISTVHQLSSLLFVSILFNDVMNVLKKKSE</sequence>
<feature type="transmembrane region" description="Helical" evidence="3">
    <location>
        <begin position="113"/>
        <end position="133"/>
    </location>
</feature>
<comment type="similarity">
    <text evidence="2">Belongs to the HAK/KUP transporter (TC 2.A.72.3) family.</text>
</comment>
<dbReference type="InterPro" id="IPR053951">
    <property type="entry name" value="K_trans_N"/>
</dbReference>